<gene>
    <name evidence="1" type="ORF">CGLO_15537</name>
</gene>
<name>T0JYS5_COLGC</name>
<sequence>MEFDWLYNSLTVFL</sequence>
<evidence type="ECO:0000313" key="2">
    <source>
        <dbReference type="Proteomes" id="UP000015530"/>
    </source>
</evidence>
<dbReference type="HOGENOM" id="CLU_3435056_0_0_1"/>
<proteinExistence type="predicted"/>
<accession>T0JYS5</accession>
<reference evidence="2" key="1">
    <citation type="journal article" date="2013" name="Mol. Plant Microbe Interact.">
        <title>Global aspects of pacC regulation of pathogenicity genes in Colletotrichum gloeosporioides as revealed by transcriptome analysis.</title>
        <authorList>
            <person name="Alkan N."/>
            <person name="Meng X."/>
            <person name="Friedlander G."/>
            <person name="Reuveni E."/>
            <person name="Sukno S."/>
            <person name="Sherman A."/>
            <person name="Thon M."/>
            <person name="Fluhr R."/>
            <person name="Prusky D."/>
        </authorList>
    </citation>
    <scope>NUCLEOTIDE SEQUENCE [LARGE SCALE GENOMIC DNA]</scope>
    <source>
        <strain evidence="2">Cg-14</strain>
    </source>
</reference>
<dbReference type="EMBL" id="AMYD01003693">
    <property type="protein sequence ID" value="EQB45573.1"/>
    <property type="molecule type" value="Genomic_DNA"/>
</dbReference>
<protein>
    <submittedName>
        <fullName evidence="1">Uncharacterized protein</fullName>
    </submittedName>
</protein>
<organism evidence="1 2">
    <name type="scientific">Colletotrichum gloeosporioides (strain Cg-14)</name>
    <name type="common">Anthracnose fungus</name>
    <name type="synonym">Glomerella cingulata</name>
    <dbReference type="NCBI Taxonomy" id="1237896"/>
    <lineage>
        <taxon>Eukaryota</taxon>
        <taxon>Fungi</taxon>
        <taxon>Dikarya</taxon>
        <taxon>Ascomycota</taxon>
        <taxon>Pezizomycotina</taxon>
        <taxon>Sordariomycetes</taxon>
        <taxon>Hypocreomycetidae</taxon>
        <taxon>Glomerellales</taxon>
        <taxon>Glomerellaceae</taxon>
        <taxon>Colletotrichum</taxon>
        <taxon>Colletotrichum gloeosporioides species complex</taxon>
    </lineage>
</organism>
<dbReference type="Proteomes" id="UP000015530">
    <property type="component" value="Unassembled WGS sequence"/>
</dbReference>
<evidence type="ECO:0000313" key="1">
    <source>
        <dbReference type="EMBL" id="EQB45573.1"/>
    </source>
</evidence>
<comment type="caution">
    <text evidence="1">The sequence shown here is derived from an EMBL/GenBank/DDBJ whole genome shotgun (WGS) entry which is preliminary data.</text>
</comment>